<feature type="region of interest" description="Disordered" evidence="5">
    <location>
        <begin position="1"/>
        <end position="21"/>
    </location>
</feature>
<dbReference type="InterPro" id="IPR027359">
    <property type="entry name" value="Volt_channel_dom_sf"/>
</dbReference>
<dbReference type="Gene3D" id="1.20.120.350">
    <property type="entry name" value="Voltage-gated potassium channels. Chain C"/>
    <property type="match status" value="1"/>
</dbReference>
<gene>
    <name evidence="8" type="ORF">C1645_197717</name>
</gene>
<feature type="domain" description="Ion transport" evidence="7">
    <location>
        <begin position="59"/>
        <end position="134"/>
    </location>
</feature>
<dbReference type="PANTHER" id="PTHR38483:SF1">
    <property type="entry name" value="ION TRANSPORT DOMAIN-CONTAINING PROTEIN"/>
    <property type="match status" value="1"/>
</dbReference>
<comment type="caution">
    <text evidence="8">The sequence shown here is derived from an EMBL/GenBank/DDBJ whole genome shotgun (WGS) entry which is preliminary data.</text>
</comment>
<feature type="transmembrane region" description="Helical" evidence="6">
    <location>
        <begin position="129"/>
        <end position="147"/>
    </location>
</feature>
<feature type="transmembrane region" description="Helical" evidence="6">
    <location>
        <begin position="64"/>
        <end position="86"/>
    </location>
</feature>
<proteinExistence type="predicted"/>
<evidence type="ECO:0000256" key="5">
    <source>
        <dbReference type="SAM" id="MobiDB-lite"/>
    </source>
</evidence>
<comment type="subcellular location">
    <subcellularLocation>
        <location evidence="1">Membrane</location>
        <topology evidence="1">Multi-pass membrane protein</topology>
    </subcellularLocation>
</comment>
<protein>
    <recommendedName>
        <fullName evidence="7">Ion transport domain-containing protein</fullName>
    </recommendedName>
</protein>
<evidence type="ECO:0000256" key="6">
    <source>
        <dbReference type="SAM" id="Phobius"/>
    </source>
</evidence>
<evidence type="ECO:0000313" key="9">
    <source>
        <dbReference type="Proteomes" id="UP000265703"/>
    </source>
</evidence>
<dbReference type="Pfam" id="PF00520">
    <property type="entry name" value="Ion_trans"/>
    <property type="match status" value="1"/>
</dbReference>
<keyword evidence="4 6" id="KW-0472">Membrane</keyword>
<keyword evidence="9" id="KW-1185">Reference proteome</keyword>
<keyword evidence="2 6" id="KW-0812">Transmembrane</keyword>
<dbReference type="GO" id="GO:0016020">
    <property type="term" value="C:membrane"/>
    <property type="evidence" value="ECO:0007669"/>
    <property type="project" value="UniProtKB-SubCell"/>
</dbReference>
<dbReference type="AlphaFoldDB" id="A0A397STX9"/>
<dbReference type="GO" id="GO:0005216">
    <property type="term" value="F:monoatomic ion channel activity"/>
    <property type="evidence" value="ECO:0007669"/>
    <property type="project" value="InterPro"/>
</dbReference>
<dbReference type="PANTHER" id="PTHR38483">
    <property type="entry name" value="CHROMOSOME 1, WHOLE GENOME SHOTGUN SEQUENCE"/>
    <property type="match status" value="1"/>
</dbReference>
<organism evidence="8 9">
    <name type="scientific">Glomus cerebriforme</name>
    <dbReference type="NCBI Taxonomy" id="658196"/>
    <lineage>
        <taxon>Eukaryota</taxon>
        <taxon>Fungi</taxon>
        <taxon>Fungi incertae sedis</taxon>
        <taxon>Mucoromycota</taxon>
        <taxon>Glomeromycotina</taxon>
        <taxon>Glomeromycetes</taxon>
        <taxon>Glomerales</taxon>
        <taxon>Glomeraceae</taxon>
        <taxon>Glomus</taxon>
    </lineage>
</organism>
<dbReference type="Proteomes" id="UP000265703">
    <property type="component" value="Unassembled WGS sequence"/>
</dbReference>
<accession>A0A397STX9</accession>
<name>A0A397STX9_9GLOM</name>
<evidence type="ECO:0000259" key="7">
    <source>
        <dbReference type="Pfam" id="PF00520"/>
    </source>
</evidence>
<dbReference type="OrthoDB" id="429183at2759"/>
<evidence type="ECO:0000256" key="3">
    <source>
        <dbReference type="ARBA" id="ARBA00022989"/>
    </source>
</evidence>
<sequence length="191" mass="21527">MSAADTTVLVDERETSNSPITPRTQYSLSRGEIVHGIANRIIYSRFYTRLYLGMSLAEECQTTVFLILEVIINTVMIVEVITRFLALGKLFWKSIFNVIDIILVVLCITTLLFIINGGCSHKGEEVFDLILLVLRNVIQGARLIIILRKNEKNRKARTIDFTNVRAPSVSMDVDSMGHGAFLSDNEVDDIF</sequence>
<dbReference type="EMBL" id="QKYT01000220">
    <property type="protein sequence ID" value="RIA89428.1"/>
    <property type="molecule type" value="Genomic_DNA"/>
</dbReference>
<dbReference type="InterPro" id="IPR005821">
    <property type="entry name" value="Ion_trans_dom"/>
</dbReference>
<feature type="transmembrane region" description="Helical" evidence="6">
    <location>
        <begin position="98"/>
        <end position="117"/>
    </location>
</feature>
<dbReference type="STRING" id="658196.A0A397STX9"/>
<keyword evidence="3 6" id="KW-1133">Transmembrane helix</keyword>
<evidence type="ECO:0000256" key="4">
    <source>
        <dbReference type="ARBA" id="ARBA00023136"/>
    </source>
</evidence>
<evidence type="ECO:0000256" key="2">
    <source>
        <dbReference type="ARBA" id="ARBA00022692"/>
    </source>
</evidence>
<evidence type="ECO:0000313" key="8">
    <source>
        <dbReference type="EMBL" id="RIA89428.1"/>
    </source>
</evidence>
<evidence type="ECO:0000256" key="1">
    <source>
        <dbReference type="ARBA" id="ARBA00004141"/>
    </source>
</evidence>
<reference evidence="8 9" key="1">
    <citation type="submission" date="2018-06" db="EMBL/GenBank/DDBJ databases">
        <title>Comparative genomics reveals the genomic features of Rhizophagus irregularis, R. cerebriforme, R. diaphanum and Gigaspora rosea, and their symbiotic lifestyle signature.</title>
        <authorList>
            <person name="Morin E."/>
            <person name="San Clemente H."/>
            <person name="Chen E.C.H."/>
            <person name="De La Providencia I."/>
            <person name="Hainaut M."/>
            <person name="Kuo A."/>
            <person name="Kohler A."/>
            <person name="Murat C."/>
            <person name="Tang N."/>
            <person name="Roy S."/>
            <person name="Loubradou J."/>
            <person name="Henrissat B."/>
            <person name="Grigoriev I.V."/>
            <person name="Corradi N."/>
            <person name="Roux C."/>
            <person name="Martin F.M."/>
        </authorList>
    </citation>
    <scope>NUCLEOTIDE SEQUENCE [LARGE SCALE GENOMIC DNA]</scope>
    <source>
        <strain evidence="8 9">DAOM 227022</strain>
    </source>
</reference>